<keyword evidence="2" id="KW-1185">Reference proteome</keyword>
<comment type="caution">
    <text evidence="1">The sequence shown here is derived from an EMBL/GenBank/DDBJ whole genome shotgun (WGS) entry which is preliminary data.</text>
</comment>
<proteinExistence type="predicted"/>
<evidence type="ECO:0008006" key="3">
    <source>
        <dbReference type="Google" id="ProtNLM"/>
    </source>
</evidence>
<evidence type="ECO:0000313" key="1">
    <source>
        <dbReference type="EMBL" id="KAJ7348773.1"/>
    </source>
</evidence>
<sequence length="180" mass="20646">KVNRLTVKFSFSTSLDATEIPSPSAKWRVLGKDEEVYVPVVTDSTIKGYQKAKYAGGKRAIPKKLLECFLAPYSFRQSPKGRKPFSCDVYQSEHAKNPTQEVFFRPVTMQFLDNKPIKAYCSLCSWQEWLCCHAIALLIQLNFYNSHKKLHLHMSCTEKLQKWHAKGSTRTSKSSYTDKA</sequence>
<dbReference type="AlphaFoldDB" id="A0A9X0CHI2"/>
<reference evidence="1" key="1">
    <citation type="submission" date="2023-01" db="EMBL/GenBank/DDBJ databases">
        <title>Genome assembly of the deep-sea coral Lophelia pertusa.</title>
        <authorList>
            <person name="Herrera S."/>
            <person name="Cordes E."/>
        </authorList>
    </citation>
    <scope>NUCLEOTIDE SEQUENCE</scope>
    <source>
        <strain evidence="1">USNM1676648</strain>
        <tissue evidence="1">Polyp</tissue>
    </source>
</reference>
<protein>
    <recommendedName>
        <fullName evidence="3">SWIM-type domain-containing protein</fullName>
    </recommendedName>
</protein>
<gene>
    <name evidence="1" type="ORF">OS493_039132</name>
</gene>
<name>A0A9X0CHI2_9CNID</name>
<dbReference type="Proteomes" id="UP001163046">
    <property type="component" value="Unassembled WGS sequence"/>
</dbReference>
<dbReference type="EMBL" id="MU827457">
    <property type="protein sequence ID" value="KAJ7348773.1"/>
    <property type="molecule type" value="Genomic_DNA"/>
</dbReference>
<evidence type="ECO:0000313" key="2">
    <source>
        <dbReference type="Proteomes" id="UP001163046"/>
    </source>
</evidence>
<organism evidence="1 2">
    <name type="scientific">Desmophyllum pertusum</name>
    <dbReference type="NCBI Taxonomy" id="174260"/>
    <lineage>
        <taxon>Eukaryota</taxon>
        <taxon>Metazoa</taxon>
        <taxon>Cnidaria</taxon>
        <taxon>Anthozoa</taxon>
        <taxon>Hexacorallia</taxon>
        <taxon>Scleractinia</taxon>
        <taxon>Caryophylliina</taxon>
        <taxon>Caryophylliidae</taxon>
        <taxon>Desmophyllum</taxon>
    </lineage>
</organism>
<feature type="non-terminal residue" evidence="1">
    <location>
        <position position="1"/>
    </location>
</feature>
<dbReference type="OrthoDB" id="6012473at2759"/>
<accession>A0A9X0CHI2</accession>